<dbReference type="SUPFAM" id="SSF69318">
    <property type="entry name" value="Integrin alpha N-terminal domain"/>
    <property type="match status" value="2"/>
</dbReference>
<sequence length="1111" mass="119514">MVASQDTRGAPGAFSQDFGGSDIRSGDGGYGARGGDVGSYNSNTNSNNVTNTTINFYGPQFIVNEKGRSLDLSMSDKSQIISHPFHGGSNQQWLVQDDGDGGVALMSKYNKSFVALKEPRQGGGLVSSNQPFYWKIAKDDGGYKLTVPGSDLALSLGNTAALRPPSDAEGTRLFILENTPENQAAIKSGKIIPSPKANSGTALAQPRNELRAGATINFIFNGPSDSDSANTFRSLHDFLGSDGVKNFTICLGHHQAAESSHDEGKVPDVPLASPRPQVKHPTLPISELIPVPSKSTGTADIIGFGTNGVVIMRNRVMPQPELVVSDFGYNAGGWRLDRHVRVLADTTGDGNADIVGFGEKGVWVSLNNGNNTFSSPKRVKEDFAYAAGQWRIEHHLRFMADLRGIGRADIIGFGYAGVLVSLNNGDGTFGPTKLVLENFGYNGGGWRVNKHPRFLADITGNGLPDIVGFGETHVWVAINKGDGTFEQARSVLDNFCYGAGGWRVDKHLRFLADLTGDGKADIVGFGNGGVHVALNKGDGTFHPGRLVANNFCYNTGWRIDQHPRFLADLTGNGCADIIGFGYEGVLVAFNNGNGTFQPAKLVLGQFGYSNGWRFETHPRFVADMTGDGRADIIGLGSQSVYVSYNDGKGCFKNAVKILDGFGSDSAEWAMDKTLKCEKACRRAPEVLFTGDFQWIQWDTCGEVDSVIEDWQAQWSAVPAGHLQVPSRNPGTADVVGFGPNGVTIVRNRINPQEQVASDAFGANSGWRNDRHIRLLADTTGNGAADLVGFADDGVYIAVNKGNNSFDKPKRVINDFGFAAGNWTVESHIRYMADLRHNGRADIVGFGNAGVFVSLNNGDGTFSPSKLVLKEFGNDPWRTTMHLRFLADTTGNGILDIVGFGNDNIYISYGNGDGTFQAAKVVLSSFCYNQGWRVDQHPRFLADLTGDGKVDILGFADDGVYVSLNKGDGTFLPPKRVIDNFGANAGWHFDKHVRLVADITGDGRADVVGFGQNGVYVSINNGDGTFQPQKFVLQQFAYDDTWRVEKHLRFLADMTGNGKADIVGFGTNAVYVGYNDGNGGFQKAVVIANGFGSDTAGWSIDKAVKYAANLYH</sequence>
<comment type="caution">
    <text evidence="2">The sequence shown here is derived from an EMBL/GenBank/DDBJ whole genome shotgun (WGS) entry which is preliminary data.</text>
</comment>
<protein>
    <recommendedName>
        <fullName evidence="4">Ricin B lectin domain-containing protein</fullName>
    </recommendedName>
</protein>
<reference evidence="2 3" key="1">
    <citation type="journal article" date="2018" name="Evol. Lett.">
        <title>Horizontal gene cluster transfer increased hallucinogenic mushroom diversity.</title>
        <authorList>
            <person name="Reynolds H.T."/>
            <person name="Vijayakumar V."/>
            <person name="Gluck-Thaler E."/>
            <person name="Korotkin H.B."/>
            <person name="Matheny P.B."/>
            <person name="Slot J.C."/>
        </authorList>
    </citation>
    <scope>NUCLEOTIDE SEQUENCE [LARGE SCALE GENOMIC DNA]</scope>
    <source>
        <strain evidence="2 3">SRW20</strain>
    </source>
</reference>
<evidence type="ECO:0008006" key="4">
    <source>
        <dbReference type="Google" id="ProtNLM"/>
    </source>
</evidence>
<dbReference type="AlphaFoldDB" id="A0A409Y163"/>
<dbReference type="Proteomes" id="UP000284706">
    <property type="component" value="Unassembled WGS sequence"/>
</dbReference>
<evidence type="ECO:0000256" key="1">
    <source>
        <dbReference type="SAM" id="MobiDB-lite"/>
    </source>
</evidence>
<evidence type="ECO:0000313" key="2">
    <source>
        <dbReference type="EMBL" id="PPQ96747.1"/>
    </source>
</evidence>
<evidence type="ECO:0000313" key="3">
    <source>
        <dbReference type="Proteomes" id="UP000284706"/>
    </source>
</evidence>
<feature type="region of interest" description="Disordered" evidence="1">
    <location>
        <begin position="1"/>
        <end position="30"/>
    </location>
</feature>
<organism evidence="2 3">
    <name type="scientific">Gymnopilus dilepis</name>
    <dbReference type="NCBI Taxonomy" id="231916"/>
    <lineage>
        <taxon>Eukaryota</taxon>
        <taxon>Fungi</taxon>
        <taxon>Dikarya</taxon>
        <taxon>Basidiomycota</taxon>
        <taxon>Agaricomycotina</taxon>
        <taxon>Agaricomycetes</taxon>
        <taxon>Agaricomycetidae</taxon>
        <taxon>Agaricales</taxon>
        <taxon>Agaricineae</taxon>
        <taxon>Hymenogastraceae</taxon>
        <taxon>Gymnopilus</taxon>
    </lineage>
</organism>
<proteinExistence type="predicted"/>
<gene>
    <name evidence="2" type="ORF">CVT26_010232</name>
</gene>
<dbReference type="InterPro" id="IPR028994">
    <property type="entry name" value="Integrin_alpha_N"/>
</dbReference>
<dbReference type="InterPro" id="IPR035992">
    <property type="entry name" value="Ricin_B-like_lectins"/>
</dbReference>
<accession>A0A409Y163</accession>
<dbReference type="EMBL" id="NHYE01001332">
    <property type="protein sequence ID" value="PPQ96747.1"/>
    <property type="molecule type" value="Genomic_DNA"/>
</dbReference>
<dbReference type="OrthoDB" id="3153136at2759"/>
<dbReference type="SUPFAM" id="SSF50370">
    <property type="entry name" value="Ricin B-like lectins"/>
    <property type="match status" value="1"/>
</dbReference>
<keyword evidence="3" id="KW-1185">Reference proteome</keyword>
<name>A0A409Y163_9AGAR</name>
<dbReference type="InParanoid" id="A0A409Y163"/>
<dbReference type="Gene3D" id="2.80.10.50">
    <property type="match status" value="1"/>
</dbReference>